<sequence length="196" mass="19930">MRVVVPARWGRVLARRRRLISAVLLGLAVAGVLVSVQAPSGVAVLVVARDLSGGRLAAGDLSTVRVPSSVLPDGYLAAGSPVVGKVLTAPARRGEVLTDARLLGGGLLRSDARGVVATPVRVEDAEAASLVTAGDVIDVLAAYETHAETAAERVTVLTKARSEEGGLLVLATTTGQAASLARAQAGARLSIAIHPR</sequence>
<evidence type="ECO:0000313" key="2">
    <source>
        <dbReference type="EMBL" id="TKK88113.1"/>
    </source>
</evidence>
<evidence type="ECO:0000313" key="3">
    <source>
        <dbReference type="Proteomes" id="UP000308705"/>
    </source>
</evidence>
<dbReference type="InterPro" id="IPR013974">
    <property type="entry name" value="SAF"/>
</dbReference>
<keyword evidence="2" id="KW-0966">Cell projection</keyword>
<dbReference type="Proteomes" id="UP000308705">
    <property type="component" value="Unassembled WGS sequence"/>
</dbReference>
<keyword evidence="2" id="KW-0969">Cilium</keyword>
<gene>
    <name evidence="2" type="ORF">FDA94_14405</name>
</gene>
<name>A0A4V5UZC1_9ACTN</name>
<dbReference type="Pfam" id="PF08666">
    <property type="entry name" value="SAF"/>
    <property type="match status" value="1"/>
</dbReference>
<dbReference type="AlphaFoldDB" id="A0A4V5UZC1"/>
<dbReference type="RefSeq" id="WP_137247570.1">
    <property type="nucleotide sequence ID" value="NZ_SZQA01000012.1"/>
</dbReference>
<organism evidence="2 3">
    <name type="scientific">Herbidospora galbida</name>
    <dbReference type="NCBI Taxonomy" id="2575442"/>
    <lineage>
        <taxon>Bacteria</taxon>
        <taxon>Bacillati</taxon>
        <taxon>Actinomycetota</taxon>
        <taxon>Actinomycetes</taxon>
        <taxon>Streptosporangiales</taxon>
        <taxon>Streptosporangiaceae</taxon>
        <taxon>Herbidospora</taxon>
    </lineage>
</organism>
<dbReference type="CDD" id="cd11614">
    <property type="entry name" value="SAF_CpaB_FlgA_like"/>
    <property type="match status" value="1"/>
</dbReference>
<comment type="caution">
    <text evidence="2">The sequence shown here is derived from an EMBL/GenBank/DDBJ whole genome shotgun (WGS) entry which is preliminary data.</text>
</comment>
<proteinExistence type="predicted"/>
<keyword evidence="2" id="KW-0282">Flagellum</keyword>
<protein>
    <submittedName>
        <fullName evidence="2">Flagellar biosynthesis protein FlgA</fullName>
    </submittedName>
</protein>
<dbReference type="EMBL" id="SZQA01000012">
    <property type="protein sequence ID" value="TKK88113.1"/>
    <property type="molecule type" value="Genomic_DNA"/>
</dbReference>
<feature type="domain" description="SAF" evidence="1">
    <location>
        <begin position="42"/>
        <end position="103"/>
    </location>
</feature>
<accession>A0A4V5UZC1</accession>
<evidence type="ECO:0000259" key="1">
    <source>
        <dbReference type="SMART" id="SM00858"/>
    </source>
</evidence>
<dbReference type="SMART" id="SM00858">
    <property type="entry name" value="SAF"/>
    <property type="match status" value="1"/>
</dbReference>
<reference evidence="2 3" key="1">
    <citation type="submission" date="2019-04" db="EMBL/GenBank/DDBJ databases">
        <title>Herbidospora sp. NEAU-GS14.nov., a novel actinomycete isolated from soil.</title>
        <authorList>
            <person name="Han L."/>
        </authorList>
    </citation>
    <scope>NUCLEOTIDE SEQUENCE [LARGE SCALE GENOMIC DNA]</scope>
    <source>
        <strain evidence="2 3">NEAU-GS14</strain>
    </source>
</reference>
<keyword evidence="3" id="KW-1185">Reference proteome</keyword>
<dbReference type="OrthoDB" id="4808509at2"/>